<reference evidence="2" key="2">
    <citation type="submission" date="2025-08" db="UniProtKB">
        <authorList>
            <consortium name="Ensembl"/>
        </authorList>
    </citation>
    <scope>IDENTIFICATION</scope>
</reference>
<reference evidence="3" key="1">
    <citation type="journal article" date="2002" name="Science">
        <title>The draft genome of Ciona intestinalis: insights into chordate and vertebrate origins.</title>
        <authorList>
            <person name="Dehal P."/>
            <person name="Satou Y."/>
            <person name="Campbell R.K."/>
            <person name="Chapman J."/>
            <person name="Degnan B."/>
            <person name="De Tomaso A."/>
            <person name="Davidson B."/>
            <person name="Di Gregorio A."/>
            <person name="Gelpke M."/>
            <person name="Goodstein D.M."/>
            <person name="Harafuji N."/>
            <person name="Hastings K.E."/>
            <person name="Ho I."/>
            <person name="Hotta K."/>
            <person name="Huang W."/>
            <person name="Kawashima T."/>
            <person name="Lemaire P."/>
            <person name="Martinez D."/>
            <person name="Meinertzhagen I.A."/>
            <person name="Necula S."/>
            <person name="Nonaka M."/>
            <person name="Putnam N."/>
            <person name="Rash S."/>
            <person name="Saiga H."/>
            <person name="Satake M."/>
            <person name="Terry A."/>
            <person name="Yamada L."/>
            <person name="Wang H.G."/>
            <person name="Awazu S."/>
            <person name="Azumi K."/>
            <person name="Boore J."/>
            <person name="Branno M."/>
            <person name="Chin-Bow S."/>
            <person name="DeSantis R."/>
            <person name="Doyle S."/>
            <person name="Francino P."/>
            <person name="Keys D.N."/>
            <person name="Haga S."/>
            <person name="Hayashi H."/>
            <person name="Hino K."/>
            <person name="Imai K.S."/>
            <person name="Inaba K."/>
            <person name="Kano S."/>
            <person name="Kobayashi K."/>
            <person name="Kobayashi M."/>
            <person name="Lee B.I."/>
            <person name="Makabe K.W."/>
            <person name="Manohar C."/>
            <person name="Matassi G."/>
            <person name="Medina M."/>
            <person name="Mochizuki Y."/>
            <person name="Mount S."/>
            <person name="Morishita T."/>
            <person name="Miura S."/>
            <person name="Nakayama A."/>
            <person name="Nishizaka S."/>
            <person name="Nomoto H."/>
            <person name="Ohta F."/>
            <person name="Oishi K."/>
            <person name="Rigoutsos I."/>
            <person name="Sano M."/>
            <person name="Sasaki A."/>
            <person name="Sasakura Y."/>
            <person name="Shoguchi E."/>
            <person name="Shin-i T."/>
            <person name="Spagnuolo A."/>
            <person name="Stainier D."/>
            <person name="Suzuki M.M."/>
            <person name="Tassy O."/>
            <person name="Takatori N."/>
            <person name="Tokuoka M."/>
            <person name="Yagi K."/>
            <person name="Yoshizaki F."/>
            <person name="Wada S."/>
            <person name="Zhang C."/>
            <person name="Hyatt P.D."/>
            <person name="Larimer F."/>
            <person name="Detter C."/>
            <person name="Doggett N."/>
            <person name="Glavina T."/>
            <person name="Hawkins T."/>
            <person name="Richardson P."/>
            <person name="Lucas S."/>
            <person name="Kohara Y."/>
            <person name="Levine M."/>
            <person name="Satoh N."/>
            <person name="Rokhsar D.S."/>
        </authorList>
    </citation>
    <scope>NUCLEOTIDE SEQUENCE [LARGE SCALE GENOMIC DNA]</scope>
</reference>
<evidence type="ECO:0000313" key="2">
    <source>
        <dbReference type="Ensembl" id="ENSCINP00000027875.2"/>
    </source>
</evidence>
<dbReference type="Ensembl" id="ENSCINT00000028121.2">
    <property type="protein sequence ID" value="ENSCINP00000027875.2"/>
    <property type="gene ID" value="ENSCING00000015900.2"/>
</dbReference>
<sequence length="263" mass="29394">MGSMPHPTINTKVNILLKMEETIFQEDPDLLELIRLASVGKSSIDRLSGKFLTPDGKKSKSTNFDPLALPVVVLTSDETDQPRPNKRLCFSDSKNLETKKRFRDEAINASHQLNNNDSSNSEKLLTKKLKRRKLINADSSSLAQSVVPIDDSAENVPSDLKSAEKSPTHHSPTPLVEDSKLKDKKLTENVENLNISSVNTVHIVSIPNVNEEKLRETTDSAIPPSGRLLRKRIRKTLPPLKLRQTPLGLPKQPRVTKDEFTIE</sequence>
<dbReference type="OMA" id="AWETIFE"/>
<protein>
    <submittedName>
        <fullName evidence="2">Uncharacterized protein</fullName>
    </submittedName>
</protein>
<dbReference type="HOGENOM" id="CLU_1059728_0_0_1"/>
<feature type="region of interest" description="Disordered" evidence="1">
    <location>
        <begin position="146"/>
        <end position="178"/>
    </location>
</feature>
<feature type="region of interest" description="Disordered" evidence="1">
    <location>
        <begin position="243"/>
        <end position="263"/>
    </location>
</feature>
<dbReference type="AlphaFoldDB" id="F6YZK6"/>
<accession>F6YZK6</accession>
<organism evidence="2 3">
    <name type="scientific">Ciona intestinalis</name>
    <name type="common">Transparent sea squirt</name>
    <name type="synonym">Ascidia intestinalis</name>
    <dbReference type="NCBI Taxonomy" id="7719"/>
    <lineage>
        <taxon>Eukaryota</taxon>
        <taxon>Metazoa</taxon>
        <taxon>Chordata</taxon>
        <taxon>Tunicata</taxon>
        <taxon>Ascidiacea</taxon>
        <taxon>Phlebobranchia</taxon>
        <taxon>Cionidae</taxon>
        <taxon>Ciona</taxon>
    </lineage>
</organism>
<reference evidence="2" key="3">
    <citation type="submission" date="2025-09" db="UniProtKB">
        <authorList>
            <consortium name="Ensembl"/>
        </authorList>
    </citation>
    <scope>IDENTIFICATION</scope>
</reference>
<dbReference type="InParanoid" id="F6YZK6"/>
<evidence type="ECO:0000256" key="1">
    <source>
        <dbReference type="SAM" id="MobiDB-lite"/>
    </source>
</evidence>
<keyword evidence="3" id="KW-1185">Reference proteome</keyword>
<name>F6YZK6_CIOIN</name>
<dbReference type="GeneTree" id="ENSGT00940000169833"/>
<evidence type="ECO:0000313" key="3">
    <source>
        <dbReference type="Proteomes" id="UP000008144"/>
    </source>
</evidence>
<proteinExistence type="predicted"/>
<dbReference type="Proteomes" id="UP000008144">
    <property type="component" value="Unassembled WGS sequence"/>
</dbReference>